<comment type="caution">
    <text evidence="2">The sequence shown here is derived from an EMBL/GenBank/DDBJ whole genome shotgun (WGS) entry which is preliminary data.</text>
</comment>
<evidence type="ECO:0008006" key="4">
    <source>
        <dbReference type="Google" id="ProtNLM"/>
    </source>
</evidence>
<accession>A0A2W5VQD4</accession>
<dbReference type="AlphaFoldDB" id="A0A2W5VQD4"/>
<organism evidence="2 3">
    <name type="scientific">Archangium gephyra</name>
    <dbReference type="NCBI Taxonomy" id="48"/>
    <lineage>
        <taxon>Bacteria</taxon>
        <taxon>Pseudomonadati</taxon>
        <taxon>Myxococcota</taxon>
        <taxon>Myxococcia</taxon>
        <taxon>Myxococcales</taxon>
        <taxon>Cystobacterineae</taxon>
        <taxon>Archangiaceae</taxon>
        <taxon>Archangium</taxon>
    </lineage>
</organism>
<dbReference type="Proteomes" id="UP000249061">
    <property type="component" value="Unassembled WGS sequence"/>
</dbReference>
<protein>
    <recommendedName>
        <fullName evidence="4">Carbohydrate-binding domain-containing protein</fullName>
    </recommendedName>
</protein>
<proteinExistence type="predicted"/>
<dbReference type="EMBL" id="QFQP01000011">
    <property type="protein sequence ID" value="PZR12691.1"/>
    <property type="molecule type" value="Genomic_DNA"/>
</dbReference>
<dbReference type="SUPFAM" id="SSF49344">
    <property type="entry name" value="CBD9-like"/>
    <property type="match status" value="1"/>
</dbReference>
<feature type="chain" id="PRO_5015899604" description="Carbohydrate-binding domain-containing protein" evidence="1">
    <location>
        <begin position="19"/>
        <end position="366"/>
    </location>
</feature>
<reference evidence="2 3" key="1">
    <citation type="submission" date="2017-08" db="EMBL/GenBank/DDBJ databases">
        <title>Infants hospitalized years apart are colonized by the same room-sourced microbial strains.</title>
        <authorList>
            <person name="Brooks B."/>
            <person name="Olm M.R."/>
            <person name="Firek B.A."/>
            <person name="Baker R."/>
            <person name="Thomas B.C."/>
            <person name="Morowitz M.J."/>
            <person name="Banfield J.F."/>
        </authorList>
    </citation>
    <scope>NUCLEOTIDE SEQUENCE [LARGE SCALE GENOMIC DNA]</scope>
    <source>
        <strain evidence="2">S2_003_000_R2_14</strain>
    </source>
</reference>
<evidence type="ECO:0000313" key="2">
    <source>
        <dbReference type="EMBL" id="PZR12691.1"/>
    </source>
</evidence>
<keyword evidence="1" id="KW-0732">Signal</keyword>
<evidence type="ECO:0000256" key="1">
    <source>
        <dbReference type="SAM" id="SignalP"/>
    </source>
</evidence>
<dbReference type="Gene3D" id="2.60.40.1190">
    <property type="match status" value="1"/>
</dbReference>
<name>A0A2W5VQD4_9BACT</name>
<evidence type="ECO:0000313" key="3">
    <source>
        <dbReference type="Proteomes" id="UP000249061"/>
    </source>
</evidence>
<feature type="signal peptide" evidence="1">
    <location>
        <begin position="1"/>
        <end position="18"/>
    </location>
</feature>
<gene>
    <name evidence="2" type="ORF">DI536_14025</name>
</gene>
<sequence length="366" mass="39603">MFLPLCVSALLAAPPANAEKPIKPLPTLGKEPKIDGELKDLAPATDFKMPESAEGSSAAIKLKASFRKDTLYVGITVDDDKLVDGDKLDLSLYFPDSGMTSKGVVYRFNDKGLQDPPNEVGAPEWAQALVKSAVKTTKTGYTVEVAIPPRALPRFQASKQLALTLCAEYADVDMTGGEPSKLTSCPVGDMVGGPTRLPDELRKTLKLSPPSTVEGIEAREKGWLGYSKLHYPTWAEGDEVFTAASLAELVVGDAAITPSTVALPLPERLVLADNRPIFTILTGKNPNVKDRCIEGNELRMAMYVVTNKTANRVLEWPAANCKLGRAMRVELSPEGSLQIGYTNGATHSFMWTVDHFERSELGMVQP</sequence>